<dbReference type="SUPFAM" id="SSF51126">
    <property type="entry name" value="Pectin lyase-like"/>
    <property type="match status" value="1"/>
</dbReference>
<dbReference type="AlphaFoldDB" id="D3E1Z4"/>
<keyword evidence="2" id="KW-1133">Transmembrane helix</keyword>
<gene>
    <name evidence="3" type="ordered locus">mru_0704</name>
</gene>
<dbReference type="EMBL" id="CP001719">
    <property type="protein sequence ID" value="ADC46555.1"/>
    <property type="molecule type" value="Genomic_DNA"/>
</dbReference>
<proteinExistence type="predicted"/>
<accession>D3E1Z4</accession>
<protein>
    <submittedName>
        <fullName evidence="3">Adhesin-like protein</fullName>
    </submittedName>
</protein>
<feature type="compositionally biased region" description="Low complexity" evidence="1">
    <location>
        <begin position="713"/>
        <end position="726"/>
    </location>
</feature>
<feature type="compositionally biased region" description="Low complexity" evidence="1">
    <location>
        <begin position="857"/>
        <end position="867"/>
    </location>
</feature>
<evidence type="ECO:0000313" key="4">
    <source>
        <dbReference type="Proteomes" id="UP000008680"/>
    </source>
</evidence>
<keyword evidence="2" id="KW-0472">Membrane</keyword>
<sequence length="952" mass="104063">MISLSFVSASYALDSNHLGENDRSCLNSCSSLKYSLGDNKNNDLDNSADLNSLNPNSNNCLNSNKNNCNCYCKNQTDLNDDLNDSDNCPDSFAKKTNINHDKQLNDGEIDFSERNNQIFLISPENFSVFFDENNRLKEDYGGCTLVFEGDFAELGIIDISYPYTRITAKENSFKNTAFKLSASDIELSNLNISLDKEFKDNEYAGILVLSDYISIYNITLNYTVPANTNGFCIYSKGEGFRRITDLSLINNTITFTGNNLNEAWDYGIFLDKTDNALVYGNSLGSYLPLCEDNWYNNEYGAVSKMSSAGFVAQSCNDLKLSSNEINTYVTDSTQSSFAMDSCILYDCSDLTVERNTLYLEDIDSQDGKNNTLHGFDLYLCDDAIIAFNNIDLFTMGGNDGRKITSPLQVNGPSDNIRIAYNNITSSNFGSNCGIYSHNFYGDTHLEIISNFIDVAGFANSGEWSLLSGIEVQDSDDVIWNNTIIVTNLGDFKYNNKVYGISYSQNRNNYNSTFNVQYNNITTNGYYAVYLGKDDYPVVNSTVKNNVLNTYITGGNPAVSIANDNKNNPIVNNTDNEFKNIFKNSSFPKWLKNFLRQDTKVDKDFSWITDAINPQSNGTGFSNDTGNGTGIIDNDGSDTVGNNSEGSDSIVNGSTSANGTGNGTSGNATEPQNPIDDNQGDNSGGSSSSDNSTGSQTDNEDSNQNNTDPTDSKPTNNTDVPVNPTNTSDKPVNSTEPVPANDTEPVPANDTEPVPANDTGPVPDNKTDNPVNNTEPVQEDANKTDSDNTEPINTTKDNSTEIINKTESDDDTNQTVLKDDDLDPKESHENSQDDNKNPSDDEEKSTPGDSGNELTDPESNSESPQNQEENSENSNDDSSEPSSSTVGDSHSDSASSPGLSDASSSKNAYELDKPVEDLVTKSVDYISLAGICIVTLLLILFGYKRQKDIEGED</sequence>
<feature type="compositionally biased region" description="Low complexity" evidence="1">
    <location>
        <begin position="675"/>
        <end position="696"/>
    </location>
</feature>
<dbReference type="STRING" id="634498.mru_0704"/>
<organism evidence="3 4">
    <name type="scientific">Methanobrevibacter ruminantium (strain ATCC 35063 / DSM 1093 / JCM 13430 / OCM 146 / M1)</name>
    <name type="common">Methanobacterium ruminantium</name>
    <dbReference type="NCBI Taxonomy" id="634498"/>
    <lineage>
        <taxon>Archaea</taxon>
        <taxon>Methanobacteriati</taxon>
        <taxon>Methanobacteriota</taxon>
        <taxon>Methanomada group</taxon>
        <taxon>Methanobacteria</taxon>
        <taxon>Methanobacteriales</taxon>
        <taxon>Methanobacteriaceae</taxon>
        <taxon>Methanobrevibacter</taxon>
    </lineage>
</organism>
<keyword evidence="4" id="KW-1185">Reference proteome</keyword>
<feature type="transmembrane region" description="Helical" evidence="2">
    <location>
        <begin position="924"/>
        <end position="942"/>
    </location>
</feature>
<dbReference type="eggNOG" id="arCOG04689">
    <property type="taxonomic scope" value="Archaea"/>
</dbReference>
<feature type="compositionally biased region" description="Polar residues" evidence="1">
    <location>
        <begin position="636"/>
        <end position="650"/>
    </location>
</feature>
<dbReference type="HOGENOM" id="CLU_309431_0_0_2"/>
<evidence type="ECO:0000313" key="3">
    <source>
        <dbReference type="EMBL" id="ADC46555.1"/>
    </source>
</evidence>
<feature type="compositionally biased region" description="Polar residues" evidence="1">
    <location>
        <begin position="701"/>
        <end position="712"/>
    </location>
</feature>
<feature type="compositionally biased region" description="Acidic residues" evidence="1">
    <location>
        <begin position="868"/>
        <end position="878"/>
    </location>
</feature>
<feature type="compositionally biased region" description="Low complexity" evidence="1">
    <location>
        <begin position="879"/>
        <end position="904"/>
    </location>
</feature>
<feature type="compositionally biased region" description="Basic and acidic residues" evidence="1">
    <location>
        <begin position="823"/>
        <end position="838"/>
    </location>
</feature>
<feature type="compositionally biased region" description="Polar residues" evidence="1">
    <location>
        <begin position="788"/>
        <end position="804"/>
    </location>
</feature>
<evidence type="ECO:0000256" key="1">
    <source>
        <dbReference type="SAM" id="MobiDB-lite"/>
    </source>
</evidence>
<keyword evidence="2" id="KW-0812">Transmembrane</keyword>
<dbReference type="PATRIC" id="fig|634498.28.peg.706"/>
<name>D3E1Z4_METRM</name>
<feature type="region of interest" description="Disordered" evidence="1">
    <location>
        <begin position="610"/>
        <end position="910"/>
    </location>
</feature>
<feature type="compositionally biased region" description="Low complexity" evidence="1">
    <location>
        <begin position="651"/>
        <end position="668"/>
    </location>
</feature>
<feature type="compositionally biased region" description="Polar residues" evidence="1">
    <location>
        <begin position="611"/>
        <end position="625"/>
    </location>
</feature>
<dbReference type="InterPro" id="IPR011050">
    <property type="entry name" value="Pectin_lyase_fold/virulence"/>
</dbReference>
<reference evidence="3 4" key="1">
    <citation type="journal article" date="2010" name="PLoS ONE">
        <title>The genome sequence of the rumen methanogen Methanobrevibacter ruminantium reveals new possibilities for controlling ruminant methane emissions.</title>
        <authorList>
            <person name="Leahy S.C."/>
            <person name="Kelly W.J."/>
            <person name="Altermann E."/>
            <person name="Ronimus R.S."/>
            <person name="Yeoman C.J."/>
            <person name="Pacheco D.M."/>
            <person name="Li D."/>
            <person name="Kong Z."/>
            <person name="McTavish S."/>
            <person name="Sang C."/>
            <person name="Lambie S.C."/>
            <person name="Janssen P.H."/>
            <person name="Dey D."/>
            <person name="Attwood G.T."/>
        </authorList>
    </citation>
    <scope>NUCLEOTIDE SEQUENCE [LARGE SCALE GENOMIC DNA]</scope>
    <source>
        <strain evidence="4">ATCC 35063 / DSM 1093 / JCM 13430 / OCM 146 / M1</strain>
    </source>
</reference>
<evidence type="ECO:0000256" key="2">
    <source>
        <dbReference type="SAM" id="Phobius"/>
    </source>
</evidence>
<dbReference type="KEGG" id="mru:mru_0704"/>
<dbReference type="Proteomes" id="UP000008680">
    <property type="component" value="Chromosome"/>
</dbReference>